<dbReference type="Proteomes" id="UP000295106">
    <property type="component" value="Unassembled WGS sequence"/>
</dbReference>
<organism evidence="1 2">
    <name type="scientific">Rubrivivax gelatinosus</name>
    <name type="common">Rhodocyclus gelatinosus</name>
    <name type="synonym">Rhodopseudomonas gelatinosa</name>
    <dbReference type="NCBI Taxonomy" id="28068"/>
    <lineage>
        <taxon>Bacteria</taxon>
        <taxon>Pseudomonadati</taxon>
        <taxon>Pseudomonadota</taxon>
        <taxon>Betaproteobacteria</taxon>
        <taxon>Burkholderiales</taxon>
        <taxon>Sphaerotilaceae</taxon>
        <taxon>Rubrivivax</taxon>
    </lineage>
</organism>
<evidence type="ECO:0008006" key="3">
    <source>
        <dbReference type="Google" id="ProtNLM"/>
    </source>
</evidence>
<sequence>MSTITPLAPARGAFELLLAARGFADPALQSAIRAGYEVLQEFIAAFNARDARRWAQVLHYPHVRLTAGTVQVWPDAAAYAASNDLEAFAATGWAYSAWDRIEPVQASADKLHFALRFTRYDARQAPISSHEALYVLTFADGRWGVQSRSSYAGIAIAGAAF</sequence>
<accession>A0A4R2MI66</accession>
<protein>
    <recommendedName>
        <fullName evidence="3">SnoaL-like domain-containing protein</fullName>
    </recommendedName>
</protein>
<comment type="caution">
    <text evidence="1">The sequence shown here is derived from an EMBL/GenBank/DDBJ whole genome shotgun (WGS) entry which is preliminary data.</text>
</comment>
<dbReference type="OrthoDB" id="6932986at2"/>
<dbReference type="RefSeq" id="WP_132645107.1">
    <property type="nucleotide sequence ID" value="NZ_CP181386.1"/>
</dbReference>
<gene>
    <name evidence="1" type="ORF">EV684_102378</name>
</gene>
<name>A0A4R2MI66_RUBGE</name>
<dbReference type="EMBL" id="SLXD01000002">
    <property type="protein sequence ID" value="TCP04617.1"/>
    <property type="molecule type" value="Genomic_DNA"/>
</dbReference>
<reference evidence="1 2" key="1">
    <citation type="submission" date="2019-03" db="EMBL/GenBank/DDBJ databases">
        <title>Genomic Encyclopedia of Type Strains, Phase IV (KMG-IV): sequencing the most valuable type-strain genomes for metagenomic binning, comparative biology and taxonomic classification.</title>
        <authorList>
            <person name="Goeker M."/>
        </authorList>
    </citation>
    <scope>NUCLEOTIDE SEQUENCE [LARGE SCALE GENOMIC DNA]</scope>
    <source>
        <strain evidence="1 2">DSM 1709</strain>
    </source>
</reference>
<evidence type="ECO:0000313" key="2">
    <source>
        <dbReference type="Proteomes" id="UP000295106"/>
    </source>
</evidence>
<evidence type="ECO:0000313" key="1">
    <source>
        <dbReference type="EMBL" id="TCP04617.1"/>
    </source>
</evidence>
<dbReference type="GeneID" id="99684837"/>
<proteinExistence type="predicted"/>
<dbReference type="AlphaFoldDB" id="A0A4R2MI66"/>